<feature type="region of interest" description="Disordered" evidence="1">
    <location>
        <begin position="219"/>
        <end position="241"/>
    </location>
</feature>
<feature type="region of interest" description="Disordered" evidence="1">
    <location>
        <begin position="253"/>
        <end position="285"/>
    </location>
</feature>
<evidence type="ECO:0000256" key="1">
    <source>
        <dbReference type="SAM" id="MobiDB-lite"/>
    </source>
</evidence>
<reference evidence="2" key="1">
    <citation type="submission" date="2020-12" db="EMBL/GenBank/DDBJ databases">
        <title>Metabolic potential, ecology and presence of endohyphal bacteria is reflected in genomic diversity of Mucoromycotina.</title>
        <authorList>
            <person name="Muszewska A."/>
            <person name="Okrasinska A."/>
            <person name="Steczkiewicz K."/>
            <person name="Drgas O."/>
            <person name="Orlowska M."/>
            <person name="Perlinska-Lenart U."/>
            <person name="Aleksandrzak-Piekarczyk T."/>
            <person name="Szatraj K."/>
            <person name="Zielenkiewicz U."/>
            <person name="Pilsyk S."/>
            <person name="Malc E."/>
            <person name="Mieczkowski P."/>
            <person name="Kruszewska J.S."/>
            <person name="Biernat P."/>
            <person name="Pawlowska J."/>
        </authorList>
    </citation>
    <scope>NUCLEOTIDE SEQUENCE</scope>
    <source>
        <strain evidence="2">CBS 226.32</strain>
    </source>
</reference>
<dbReference type="EMBL" id="JAEPRC010000016">
    <property type="protein sequence ID" value="KAG2215001.1"/>
    <property type="molecule type" value="Genomic_DNA"/>
</dbReference>
<keyword evidence="3" id="KW-1185">Reference proteome</keyword>
<name>A0A8H7V9D6_9FUNG</name>
<protein>
    <submittedName>
        <fullName evidence="2">Uncharacterized protein</fullName>
    </submittedName>
</protein>
<proteinExistence type="predicted"/>
<feature type="compositionally biased region" description="Basic and acidic residues" evidence="1">
    <location>
        <begin position="344"/>
        <end position="354"/>
    </location>
</feature>
<evidence type="ECO:0000313" key="3">
    <source>
        <dbReference type="Proteomes" id="UP000650833"/>
    </source>
</evidence>
<feature type="compositionally biased region" description="Low complexity" evidence="1">
    <location>
        <begin position="16"/>
        <end position="31"/>
    </location>
</feature>
<feature type="region of interest" description="Disordered" evidence="1">
    <location>
        <begin position="343"/>
        <end position="391"/>
    </location>
</feature>
<accession>A0A8H7V9D6</accession>
<gene>
    <name evidence="2" type="ORF">INT46_010812</name>
</gene>
<comment type="caution">
    <text evidence="2">The sequence shown here is derived from an EMBL/GenBank/DDBJ whole genome shotgun (WGS) entry which is preliminary data.</text>
</comment>
<feature type="compositionally biased region" description="Low complexity" evidence="1">
    <location>
        <begin position="358"/>
        <end position="391"/>
    </location>
</feature>
<evidence type="ECO:0000313" key="2">
    <source>
        <dbReference type="EMBL" id="KAG2215001.1"/>
    </source>
</evidence>
<feature type="compositionally biased region" description="Polar residues" evidence="1">
    <location>
        <begin position="270"/>
        <end position="283"/>
    </location>
</feature>
<sequence>MVDNKQRNTTLKKLARWTPSSSPSHSTSARAHAIPPLSNDAPFVNIHHEKLQQGALYIIKIKQVSLAMFEGWNDDMCCFSILRSEVEPLRWSEARQLPGDFDIYNAFDECGNPPIHLWSRYLRVSVPSNWFSMFEEAKRKQRHWAIHQDHIHRQSLIQQKQGQEQDYYYQQSDINDNGIGPTFSNTDVSSMNLYENTAISPSIVASTNIVDPSLMNEDIQSTSISPSQPPPLPLPTVASGGLHYQPSATSVVTNTSANSDYNNRRPIMSPTPSSQQSEHSNSVMDREQIRRHLAPGQAIISNRQIGSPQPIHHRSKEYITRNEPTPLAALSDDKIESNISTEVDFPHDSDRFSIRSETTTPKTPQLTQQPSASSKTSNSKNRSSMKKMIWG</sequence>
<organism evidence="2 3">
    <name type="scientific">Mucor plumbeus</name>
    <dbReference type="NCBI Taxonomy" id="97098"/>
    <lineage>
        <taxon>Eukaryota</taxon>
        <taxon>Fungi</taxon>
        <taxon>Fungi incertae sedis</taxon>
        <taxon>Mucoromycota</taxon>
        <taxon>Mucoromycotina</taxon>
        <taxon>Mucoromycetes</taxon>
        <taxon>Mucorales</taxon>
        <taxon>Mucorineae</taxon>
        <taxon>Mucoraceae</taxon>
        <taxon>Mucor</taxon>
    </lineage>
</organism>
<dbReference type="OrthoDB" id="2330750at2759"/>
<feature type="region of interest" description="Disordered" evidence="1">
    <location>
        <begin position="1"/>
        <end position="31"/>
    </location>
</feature>
<dbReference type="AlphaFoldDB" id="A0A8H7V9D6"/>
<dbReference type="Proteomes" id="UP000650833">
    <property type="component" value="Unassembled WGS sequence"/>
</dbReference>